<dbReference type="InterPro" id="IPR046878">
    <property type="entry name" value="Big_14"/>
</dbReference>
<feature type="signal peptide" evidence="1">
    <location>
        <begin position="1"/>
        <end position="23"/>
    </location>
</feature>
<reference evidence="3" key="2">
    <citation type="submission" date="2021-11" db="EMBL/GenBank/DDBJ databases">
        <authorList>
            <person name="Gilroy R."/>
        </authorList>
    </citation>
    <scope>NUCLEOTIDE SEQUENCE</scope>
    <source>
        <strain evidence="3">150</strain>
    </source>
</reference>
<evidence type="ECO:0000256" key="1">
    <source>
        <dbReference type="SAM" id="SignalP"/>
    </source>
</evidence>
<evidence type="ECO:0000313" key="4">
    <source>
        <dbReference type="Proteomes" id="UP000813384"/>
    </source>
</evidence>
<dbReference type="EMBL" id="JAJJVO010000059">
    <property type="protein sequence ID" value="MCC9273427.1"/>
    <property type="molecule type" value="Genomic_DNA"/>
</dbReference>
<name>A0A9E3ZUF2_9ENTE</name>
<protein>
    <recommendedName>
        <fullName evidence="2">Bacterial Ig-like domain-containing protein</fullName>
    </recommendedName>
</protein>
<evidence type="ECO:0000259" key="2">
    <source>
        <dbReference type="Pfam" id="PF20251"/>
    </source>
</evidence>
<feature type="chain" id="PRO_5039529218" description="Bacterial Ig-like domain-containing protein" evidence="1">
    <location>
        <begin position="24"/>
        <end position="151"/>
    </location>
</feature>
<dbReference type="PROSITE" id="PS51257">
    <property type="entry name" value="PROKAR_LIPOPROTEIN"/>
    <property type="match status" value="1"/>
</dbReference>
<dbReference type="AlphaFoldDB" id="A0A9E3ZUF2"/>
<comment type="caution">
    <text evidence="3">The sequence shown here is derived from an EMBL/GenBank/DDBJ whole genome shotgun (WGS) entry which is preliminary data.</text>
</comment>
<sequence>MKRRRLCFLLLLLLIFTGCRMQAFRPTDLERSTVILTQGIIEGRIKEETIQTIHQPLTLIFENLTADEYYYGVPFTLEVWLEDSWYQVPFDEPVAFIEIAFLLEANATTEEVISLATYFDELPAGTYRIVKVFQTENRTVTIAPTFDIIEP</sequence>
<feature type="domain" description="Bacterial Ig-like" evidence="2">
    <location>
        <begin position="45"/>
        <end position="139"/>
    </location>
</feature>
<reference evidence="3" key="1">
    <citation type="journal article" date="2021" name="PeerJ">
        <title>Extensive microbial diversity within the chicken gut microbiome revealed by metagenomics and culture.</title>
        <authorList>
            <person name="Gilroy R."/>
            <person name="Ravi A."/>
            <person name="Getino M."/>
            <person name="Pursley I."/>
            <person name="Horton D.L."/>
            <person name="Alikhan N.F."/>
            <person name="Baker D."/>
            <person name="Gharbi K."/>
            <person name="Hall N."/>
            <person name="Watson M."/>
            <person name="Adriaenssens E.M."/>
            <person name="Foster-Nyarko E."/>
            <person name="Jarju S."/>
            <person name="Secka A."/>
            <person name="Antonio M."/>
            <person name="Oren A."/>
            <person name="Chaudhuri R.R."/>
            <person name="La Ragione R."/>
            <person name="Hildebrand F."/>
            <person name="Pallen M.J."/>
        </authorList>
    </citation>
    <scope>NUCLEOTIDE SEQUENCE</scope>
    <source>
        <strain evidence="3">150</strain>
    </source>
</reference>
<gene>
    <name evidence="3" type="ORF">K8V42_03950</name>
</gene>
<dbReference type="Pfam" id="PF20251">
    <property type="entry name" value="Big_14"/>
    <property type="match status" value="1"/>
</dbReference>
<keyword evidence="1" id="KW-0732">Signal</keyword>
<dbReference type="Proteomes" id="UP000813384">
    <property type="component" value="Unassembled WGS sequence"/>
</dbReference>
<proteinExistence type="predicted"/>
<accession>A0A9E3ZUF2</accession>
<organism evidence="3 4">
    <name type="scientific">Enterococcus aquimarinus</name>
    <dbReference type="NCBI Taxonomy" id="328396"/>
    <lineage>
        <taxon>Bacteria</taxon>
        <taxon>Bacillati</taxon>
        <taxon>Bacillota</taxon>
        <taxon>Bacilli</taxon>
        <taxon>Lactobacillales</taxon>
        <taxon>Enterococcaceae</taxon>
        <taxon>Enterococcus</taxon>
    </lineage>
</organism>
<evidence type="ECO:0000313" key="3">
    <source>
        <dbReference type="EMBL" id="MCC9273427.1"/>
    </source>
</evidence>